<feature type="region of interest" description="Disordered" evidence="1">
    <location>
        <begin position="122"/>
        <end position="161"/>
    </location>
</feature>
<sequence length="264" mass="28631">MRPTMGWVKQVDPFTIRPSLLARLGVTRGPAQHNLAARPIASGPNLDSSLRWVEPSSKESRASGLALDFIALALDSQSNLCETASQPDTTASDAYTFIEFNTQGDDGDDEFGGYPELRKLSQAPRSSAWPLPPKSLSRSDRPAFDVSLGPSSWASPSSTPRRRRECWRIDPEFASSSQAPAHPPGLRRRKVTLSLSHRPASDVSPTPSSLGKARATPDVDPLMAEVEAGGSKVECSRSYTKFSQAFAAASRRKDGAWPLRPQDT</sequence>
<dbReference type="EMBL" id="CM007385">
    <property type="protein sequence ID" value="ONK67974.1"/>
    <property type="molecule type" value="Genomic_DNA"/>
</dbReference>
<dbReference type="AlphaFoldDB" id="A0A5P1EQ92"/>
<organism evidence="2 3">
    <name type="scientific">Asparagus officinalis</name>
    <name type="common">Garden asparagus</name>
    <dbReference type="NCBI Taxonomy" id="4686"/>
    <lineage>
        <taxon>Eukaryota</taxon>
        <taxon>Viridiplantae</taxon>
        <taxon>Streptophyta</taxon>
        <taxon>Embryophyta</taxon>
        <taxon>Tracheophyta</taxon>
        <taxon>Spermatophyta</taxon>
        <taxon>Magnoliopsida</taxon>
        <taxon>Liliopsida</taxon>
        <taxon>Asparagales</taxon>
        <taxon>Asparagaceae</taxon>
        <taxon>Asparagoideae</taxon>
        <taxon>Asparagus</taxon>
    </lineage>
</organism>
<dbReference type="Proteomes" id="UP000243459">
    <property type="component" value="Chromosome 5"/>
</dbReference>
<feature type="compositionally biased region" description="Low complexity" evidence="1">
    <location>
        <begin position="147"/>
        <end position="159"/>
    </location>
</feature>
<name>A0A5P1EQ92_ASPOF</name>
<protein>
    <submittedName>
        <fullName evidence="2">Uncharacterized protein</fullName>
    </submittedName>
</protein>
<proteinExistence type="predicted"/>
<accession>A0A5P1EQ92</accession>
<feature type="region of interest" description="Disordered" evidence="1">
    <location>
        <begin position="173"/>
        <end position="218"/>
    </location>
</feature>
<keyword evidence="3" id="KW-1185">Reference proteome</keyword>
<evidence type="ECO:0000313" key="2">
    <source>
        <dbReference type="EMBL" id="ONK67974.1"/>
    </source>
</evidence>
<reference evidence="3" key="1">
    <citation type="journal article" date="2017" name="Nat. Commun.">
        <title>The asparagus genome sheds light on the origin and evolution of a young Y chromosome.</title>
        <authorList>
            <person name="Harkess A."/>
            <person name="Zhou J."/>
            <person name="Xu C."/>
            <person name="Bowers J.E."/>
            <person name="Van der Hulst R."/>
            <person name="Ayyampalayam S."/>
            <person name="Mercati F."/>
            <person name="Riccardi P."/>
            <person name="McKain M.R."/>
            <person name="Kakrana A."/>
            <person name="Tang H."/>
            <person name="Ray J."/>
            <person name="Groenendijk J."/>
            <person name="Arikit S."/>
            <person name="Mathioni S.M."/>
            <person name="Nakano M."/>
            <person name="Shan H."/>
            <person name="Telgmann-Rauber A."/>
            <person name="Kanno A."/>
            <person name="Yue Z."/>
            <person name="Chen H."/>
            <person name="Li W."/>
            <person name="Chen Y."/>
            <person name="Xu X."/>
            <person name="Zhang Y."/>
            <person name="Luo S."/>
            <person name="Chen H."/>
            <person name="Gao J."/>
            <person name="Mao Z."/>
            <person name="Pires J.C."/>
            <person name="Luo M."/>
            <person name="Kudrna D."/>
            <person name="Wing R.A."/>
            <person name="Meyers B.C."/>
            <person name="Yi K."/>
            <person name="Kong H."/>
            <person name="Lavrijsen P."/>
            <person name="Sunseri F."/>
            <person name="Falavigna A."/>
            <person name="Ye Y."/>
            <person name="Leebens-Mack J.H."/>
            <person name="Chen G."/>
        </authorList>
    </citation>
    <scope>NUCLEOTIDE SEQUENCE [LARGE SCALE GENOMIC DNA]</scope>
    <source>
        <strain evidence="3">cv. DH0086</strain>
    </source>
</reference>
<dbReference type="Gramene" id="ONK67974">
    <property type="protein sequence ID" value="ONK67974"/>
    <property type="gene ID" value="A4U43_C05F5810"/>
</dbReference>
<evidence type="ECO:0000256" key="1">
    <source>
        <dbReference type="SAM" id="MobiDB-lite"/>
    </source>
</evidence>
<gene>
    <name evidence="2" type="ORF">A4U43_C05F5810</name>
</gene>
<evidence type="ECO:0000313" key="3">
    <source>
        <dbReference type="Proteomes" id="UP000243459"/>
    </source>
</evidence>